<protein>
    <submittedName>
        <fullName evidence="1">Uncharacterized protein</fullName>
    </submittedName>
</protein>
<proteinExistence type="predicted"/>
<organism evidence="1">
    <name type="scientific">Podoviridae sp. ctnCN2</name>
    <dbReference type="NCBI Taxonomy" id="2825274"/>
    <lineage>
        <taxon>Viruses</taxon>
        <taxon>Duplodnaviria</taxon>
        <taxon>Heunggongvirae</taxon>
        <taxon>Uroviricota</taxon>
        <taxon>Caudoviricetes</taxon>
    </lineage>
</organism>
<name>A0A8S5PMW8_9CAUD</name>
<evidence type="ECO:0000313" key="1">
    <source>
        <dbReference type="EMBL" id="DAE07540.1"/>
    </source>
</evidence>
<dbReference type="EMBL" id="BK015452">
    <property type="protein sequence ID" value="DAE07540.1"/>
    <property type="molecule type" value="Genomic_DNA"/>
</dbReference>
<reference evidence="1" key="1">
    <citation type="journal article" date="2021" name="Proc. Natl. Acad. Sci. U.S.A.">
        <title>A Catalog of Tens of Thousands of Viruses from Human Metagenomes Reveals Hidden Associations with Chronic Diseases.</title>
        <authorList>
            <person name="Tisza M.J."/>
            <person name="Buck C.B."/>
        </authorList>
    </citation>
    <scope>NUCLEOTIDE SEQUENCE</scope>
    <source>
        <strain evidence="1">CtnCN2</strain>
    </source>
</reference>
<sequence>MLDFVKYQDSCWVKMDFVKKLNSIRKILKILNLKIRLLILFTFNSRILKRGGFC</sequence>
<accession>A0A8S5PMW8</accession>